<name>A9KPA4_LACP7</name>
<dbReference type="EMBL" id="CP000885">
    <property type="protein sequence ID" value="ABX41766.1"/>
    <property type="molecule type" value="Genomic_DNA"/>
</dbReference>
<evidence type="ECO:0000313" key="9">
    <source>
        <dbReference type="EMBL" id="ABX41766.1"/>
    </source>
</evidence>
<protein>
    <submittedName>
        <fullName evidence="9">Binding-protein-dependent transport systems inner membrane component</fullName>
    </submittedName>
</protein>
<dbReference type="GO" id="GO:0055085">
    <property type="term" value="P:transmembrane transport"/>
    <property type="evidence" value="ECO:0007669"/>
    <property type="project" value="InterPro"/>
</dbReference>
<gene>
    <name evidence="9" type="ordered locus">Cphy_1391</name>
</gene>
<keyword evidence="3" id="KW-1003">Cell membrane</keyword>
<feature type="transmembrane region" description="Helical" evidence="7">
    <location>
        <begin position="107"/>
        <end position="129"/>
    </location>
</feature>
<comment type="similarity">
    <text evidence="7">Belongs to the binding-protein-dependent transport system permease family.</text>
</comment>
<feature type="transmembrane region" description="Helical" evidence="7">
    <location>
        <begin position="71"/>
        <end position="95"/>
    </location>
</feature>
<dbReference type="STRING" id="357809.Cphy_1391"/>
<evidence type="ECO:0000256" key="5">
    <source>
        <dbReference type="ARBA" id="ARBA00022989"/>
    </source>
</evidence>
<sequence length="276" mass="31628" precursor="true">MYKKKIIKKLITTIVLGLFILTMLFPLLWMLSTSFKLEIDVFNFPIEWIPPKFTLNNYIKIWRGNYNFPLYYWNTIKVTVLVVLIQIVISSMAAYAFAKLDFKFKNLLFSIFLATMMIPDQVTLVPRFMLLTKMQLLNSHFGLILMLSFSVYGVFLLRQSMIALPDTIIEAAKIDGANHFIIFIRIVLPMTKSIIATLAILRFVWTWNDYQNPLIFLRDSKLFTLQLGMQQFASVSGTFYSLLMAASVCAIVPLLLVFIIGQNYVIEGIASGAVKG</sequence>
<dbReference type="CDD" id="cd06261">
    <property type="entry name" value="TM_PBP2"/>
    <property type="match status" value="1"/>
</dbReference>
<dbReference type="HOGENOM" id="CLU_016047_1_1_9"/>
<organism evidence="9 10">
    <name type="scientific">Lachnoclostridium phytofermentans (strain ATCC 700394 / DSM 18823 / ISDg)</name>
    <name type="common">Clostridium phytofermentans</name>
    <dbReference type="NCBI Taxonomy" id="357809"/>
    <lineage>
        <taxon>Bacteria</taxon>
        <taxon>Bacillati</taxon>
        <taxon>Bacillota</taxon>
        <taxon>Clostridia</taxon>
        <taxon>Lachnospirales</taxon>
        <taxon>Lachnospiraceae</taxon>
    </lineage>
</organism>
<evidence type="ECO:0000256" key="1">
    <source>
        <dbReference type="ARBA" id="ARBA00004651"/>
    </source>
</evidence>
<keyword evidence="6 7" id="KW-0472">Membrane</keyword>
<feature type="transmembrane region" description="Helical" evidence="7">
    <location>
        <begin position="239"/>
        <end position="260"/>
    </location>
</feature>
<evidence type="ECO:0000259" key="8">
    <source>
        <dbReference type="PROSITE" id="PS50928"/>
    </source>
</evidence>
<feature type="transmembrane region" description="Helical" evidence="7">
    <location>
        <begin position="180"/>
        <end position="205"/>
    </location>
</feature>
<evidence type="ECO:0000256" key="4">
    <source>
        <dbReference type="ARBA" id="ARBA00022692"/>
    </source>
</evidence>
<dbReference type="InterPro" id="IPR035906">
    <property type="entry name" value="MetI-like_sf"/>
</dbReference>
<dbReference type="InterPro" id="IPR000515">
    <property type="entry name" value="MetI-like"/>
</dbReference>
<feature type="transmembrane region" description="Helical" evidence="7">
    <location>
        <begin position="141"/>
        <end position="159"/>
    </location>
</feature>
<dbReference type="Pfam" id="PF00528">
    <property type="entry name" value="BPD_transp_1"/>
    <property type="match status" value="1"/>
</dbReference>
<evidence type="ECO:0000256" key="7">
    <source>
        <dbReference type="RuleBase" id="RU363032"/>
    </source>
</evidence>
<dbReference type="KEGG" id="cpy:Cphy_1391"/>
<accession>A9KPA4</accession>
<dbReference type="PROSITE" id="PS50928">
    <property type="entry name" value="ABC_TM1"/>
    <property type="match status" value="1"/>
</dbReference>
<evidence type="ECO:0000256" key="2">
    <source>
        <dbReference type="ARBA" id="ARBA00022448"/>
    </source>
</evidence>
<proteinExistence type="inferred from homology"/>
<keyword evidence="2 7" id="KW-0813">Transport</keyword>
<dbReference type="Proteomes" id="UP000000370">
    <property type="component" value="Chromosome"/>
</dbReference>
<dbReference type="OrthoDB" id="9793448at2"/>
<evidence type="ECO:0000313" key="10">
    <source>
        <dbReference type="Proteomes" id="UP000000370"/>
    </source>
</evidence>
<reference evidence="10" key="1">
    <citation type="submission" date="2007-11" db="EMBL/GenBank/DDBJ databases">
        <title>Complete genome sequence of Clostridium phytofermentans ISDg.</title>
        <authorList>
            <person name="Leschine S.B."/>
            <person name="Warnick T.A."/>
            <person name="Blanchard J.L."/>
            <person name="Schnell D.J."/>
            <person name="Petit E.L."/>
            <person name="LaTouf W.G."/>
            <person name="Copeland A."/>
            <person name="Lucas S."/>
            <person name="Lapidus A."/>
            <person name="Barry K."/>
            <person name="Glavina del Rio T."/>
            <person name="Dalin E."/>
            <person name="Tice H."/>
            <person name="Pitluck S."/>
            <person name="Kiss H."/>
            <person name="Brettin T."/>
            <person name="Bruce D."/>
            <person name="Detter J.C."/>
            <person name="Han C."/>
            <person name="Kuske C."/>
            <person name="Schmutz J."/>
            <person name="Larimer F."/>
            <person name="Land M."/>
            <person name="Hauser L."/>
            <person name="Kyrpides N."/>
            <person name="Kim E.A."/>
            <person name="Richardson P."/>
        </authorList>
    </citation>
    <scope>NUCLEOTIDE SEQUENCE [LARGE SCALE GENOMIC DNA]</scope>
    <source>
        <strain evidence="10">ATCC 700394 / DSM 18823 / ISDg</strain>
    </source>
</reference>
<evidence type="ECO:0000256" key="6">
    <source>
        <dbReference type="ARBA" id="ARBA00023136"/>
    </source>
</evidence>
<feature type="transmembrane region" description="Helical" evidence="7">
    <location>
        <begin position="12"/>
        <end position="31"/>
    </location>
</feature>
<dbReference type="AlphaFoldDB" id="A9KPA4"/>
<feature type="domain" description="ABC transmembrane type-1" evidence="8">
    <location>
        <begin position="72"/>
        <end position="261"/>
    </location>
</feature>
<comment type="subcellular location">
    <subcellularLocation>
        <location evidence="1 7">Cell membrane</location>
        <topology evidence="1 7">Multi-pass membrane protein</topology>
    </subcellularLocation>
</comment>
<dbReference type="eggNOG" id="COG0395">
    <property type="taxonomic scope" value="Bacteria"/>
</dbReference>
<dbReference type="GO" id="GO:0005886">
    <property type="term" value="C:plasma membrane"/>
    <property type="evidence" value="ECO:0007669"/>
    <property type="project" value="UniProtKB-SubCell"/>
</dbReference>
<dbReference type="PANTHER" id="PTHR43744:SF12">
    <property type="entry name" value="ABC TRANSPORTER PERMEASE PROTEIN MG189-RELATED"/>
    <property type="match status" value="1"/>
</dbReference>
<dbReference type="SUPFAM" id="SSF161098">
    <property type="entry name" value="MetI-like"/>
    <property type="match status" value="1"/>
</dbReference>
<dbReference type="PANTHER" id="PTHR43744">
    <property type="entry name" value="ABC TRANSPORTER PERMEASE PROTEIN MG189-RELATED-RELATED"/>
    <property type="match status" value="1"/>
</dbReference>
<keyword evidence="5 7" id="KW-1133">Transmembrane helix</keyword>
<keyword evidence="4 7" id="KW-0812">Transmembrane</keyword>
<dbReference type="Gene3D" id="1.10.3720.10">
    <property type="entry name" value="MetI-like"/>
    <property type="match status" value="1"/>
</dbReference>
<keyword evidence="10" id="KW-1185">Reference proteome</keyword>
<evidence type="ECO:0000256" key="3">
    <source>
        <dbReference type="ARBA" id="ARBA00022475"/>
    </source>
</evidence>